<dbReference type="Proteomes" id="UP000199045">
    <property type="component" value="Unassembled WGS sequence"/>
</dbReference>
<dbReference type="EMBL" id="FNBN01000014">
    <property type="protein sequence ID" value="SDH55669.1"/>
    <property type="molecule type" value="Genomic_DNA"/>
</dbReference>
<sequence>MPDISPYFIFAFADPVGNLKFIADEEEKIDSLLAYERSNNVLGFHRILKATGPDIIRNFEKYRPQEPCFFHFSGHASHIGLYLEDGKTQSALALSAILTNNSAIKVLFLNACSTATLVKDILEQTGVEAIIATRTDVYDETAAKISLSFYEHFVVQRRSLQEAYNYLYADYETSCVEKKGASKKRVAEMDEELKALDEPGKFAWGLFTKNAEILNASITNIRMRSQVLWTENEALIQKLEKELEKAERTMVLVKEDPELFEESRKKTEDLKKKLDEARSLKTTIIQTSMAKTADEIQKEDQSVFESALKALNYRNQRNVFKMEGKPIGGLVMTGDRDSVLDLLYYHLLFENKVYENSQLTFPFDPASSFYDEFWIALIKWLDLKTINADNIREQDKKEIIKYLIRDKFCGGVGIAHQDIVFKIICSNKDLSRLEVTLDEFWRYWDSCIAELKLITQMQQWTHKVLFFLIDEMEMLNEDRMKTFTQAVSQLKQKGRFNDCLQVLTPVDRMTEADLERWLESQPQLARIGLNATLAKEIYQQSNGTIRQVLKILKSKVKFEVPFITRFQIN</sequence>
<dbReference type="STRING" id="104663.SAMN04488121_11477"/>
<accession>A0A1G8DDZ5</accession>
<evidence type="ECO:0000313" key="3">
    <source>
        <dbReference type="Proteomes" id="UP000199045"/>
    </source>
</evidence>
<reference evidence="2 3" key="1">
    <citation type="submission" date="2016-10" db="EMBL/GenBank/DDBJ databases">
        <authorList>
            <person name="de Groot N.N."/>
        </authorList>
    </citation>
    <scope>NUCLEOTIDE SEQUENCE [LARGE SCALE GENOMIC DNA]</scope>
    <source>
        <strain evidence="2 3">DSM 527</strain>
    </source>
</reference>
<evidence type="ECO:0000313" key="2">
    <source>
        <dbReference type="EMBL" id="SDH55669.1"/>
    </source>
</evidence>
<protein>
    <submittedName>
        <fullName evidence="2">Uncharacterized protein</fullName>
    </submittedName>
</protein>
<dbReference type="AlphaFoldDB" id="A0A1G8DDZ5"/>
<feature type="coiled-coil region" evidence="1">
    <location>
        <begin position="229"/>
        <end position="280"/>
    </location>
</feature>
<evidence type="ECO:0000256" key="1">
    <source>
        <dbReference type="SAM" id="Coils"/>
    </source>
</evidence>
<name>A0A1G8DDZ5_CHIFI</name>
<keyword evidence="1" id="KW-0175">Coiled coil</keyword>
<dbReference type="OrthoDB" id="610947at2"/>
<gene>
    <name evidence="2" type="ORF">SAMN04488121_11477</name>
</gene>
<proteinExistence type="predicted"/>
<dbReference type="RefSeq" id="WP_089838618.1">
    <property type="nucleotide sequence ID" value="NZ_FNBN01000014.1"/>
</dbReference>
<organism evidence="2 3">
    <name type="scientific">Chitinophaga filiformis</name>
    <name type="common">Myxococcus filiformis</name>
    <name type="synonym">Flexibacter filiformis</name>
    <dbReference type="NCBI Taxonomy" id="104663"/>
    <lineage>
        <taxon>Bacteria</taxon>
        <taxon>Pseudomonadati</taxon>
        <taxon>Bacteroidota</taxon>
        <taxon>Chitinophagia</taxon>
        <taxon>Chitinophagales</taxon>
        <taxon>Chitinophagaceae</taxon>
        <taxon>Chitinophaga</taxon>
    </lineage>
</organism>